<dbReference type="Pfam" id="PF12019">
    <property type="entry name" value="GspH"/>
    <property type="match status" value="1"/>
</dbReference>
<keyword evidence="7 11" id="KW-1133">Transmembrane helix</keyword>
<gene>
    <name evidence="13" type="ORF">SAMN05216255_2057</name>
</gene>
<sequence length="172" mass="18285">MQRERGFTLIELLVTIVVLAIVVAVAAPNMSTFIVSQSVSSQSSELLNALAFARTEATKLNANVSVIPATNSSSGWSNGWCVGPTDMANCTSDNVIRNFQSASSGVQITAPYLQSANRLTFRRDGTLLSGVSAQAFKITSPKLEATGTKARCIYIGAIGKASYKKVNRDDDC</sequence>
<evidence type="ECO:0000256" key="1">
    <source>
        <dbReference type="ARBA" id="ARBA00004377"/>
    </source>
</evidence>
<evidence type="ECO:0000259" key="12">
    <source>
        <dbReference type="Pfam" id="PF12019"/>
    </source>
</evidence>
<evidence type="ECO:0000256" key="3">
    <source>
        <dbReference type="ARBA" id="ARBA00022475"/>
    </source>
</evidence>
<evidence type="ECO:0000256" key="5">
    <source>
        <dbReference type="ARBA" id="ARBA00022519"/>
    </source>
</evidence>
<dbReference type="AlphaFoldDB" id="A0A239D342"/>
<protein>
    <recommendedName>
        <fullName evidence="2">Type II secretion system protein H</fullName>
    </recommendedName>
    <alternativeName>
        <fullName evidence="10">General secretion pathway protein H</fullName>
    </alternativeName>
</protein>
<keyword evidence="4" id="KW-0488">Methylation</keyword>
<accession>A0A239D342</accession>
<dbReference type="Proteomes" id="UP000242915">
    <property type="component" value="Unassembled WGS sequence"/>
</dbReference>
<reference evidence="14" key="1">
    <citation type="submission" date="2017-06" db="EMBL/GenBank/DDBJ databases">
        <authorList>
            <person name="Varghese N."/>
            <person name="Submissions S."/>
        </authorList>
    </citation>
    <scope>NUCLEOTIDE SEQUENCE [LARGE SCALE GENOMIC DNA]</scope>
    <source>
        <strain evidence="14">CIP 108523</strain>
    </source>
</reference>
<dbReference type="GO" id="GO:0005886">
    <property type="term" value="C:plasma membrane"/>
    <property type="evidence" value="ECO:0007669"/>
    <property type="project" value="UniProtKB-SubCell"/>
</dbReference>
<feature type="domain" description="General secretion pathway GspH" evidence="12">
    <location>
        <begin position="44"/>
        <end position="156"/>
    </location>
</feature>
<comment type="similarity">
    <text evidence="9">Belongs to the GSP H family.</text>
</comment>
<dbReference type="GO" id="GO:0015627">
    <property type="term" value="C:type II protein secretion system complex"/>
    <property type="evidence" value="ECO:0007669"/>
    <property type="project" value="InterPro"/>
</dbReference>
<evidence type="ECO:0000313" key="13">
    <source>
        <dbReference type="EMBL" id="SNS26936.1"/>
    </source>
</evidence>
<keyword evidence="6 11" id="KW-0812">Transmembrane</keyword>
<dbReference type="GO" id="GO:0015628">
    <property type="term" value="P:protein secretion by the type II secretion system"/>
    <property type="evidence" value="ECO:0007669"/>
    <property type="project" value="InterPro"/>
</dbReference>
<keyword evidence="3" id="KW-1003">Cell membrane</keyword>
<feature type="transmembrane region" description="Helical" evidence="11">
    <location>
        <begin position="12"/>
        <end position="35"/>
    </location>
</feature>
<evidence type="ECO:0000256" key="7">
    <source>
        <dbReference type="ARBA" id="ARBA00022989"/>
    </source>
</evidence>
<keyword evidence="5" id="KW-0997">Cell inner membrane</keyword>
<dbReference type="SUPFAM" id="SSF54523">
    <property type="entry name" value="Pili subunits"/>
    <property type="match status" value="1"/>
</dbReference>
<evidence type="ECO:0000313" key="14">
    <source>
        <dbReference type="Proteomes" id="UP000242915"/>
    </source>
</evidence>
<dbReference type="InterPro" id="IPR012902">
    <property type="entry name" value="N_methyl_site"/>
</dbReference>
<evidence type="ECO:0000256" key="10">
    <source>
        <dbReference type="ARBA" id="ARBA00030775"/>
    </source>
</evidence>
<evidence type="ECO:0000256" key="4">
    <source>
        <dbReference type="ARBA" id="ARBA00022481"/>
    </source>
</evidence>
<dbReference type="RefSeq" id="WP_010489686.1">
    <property type="nucleotide sequence ID" value="NZ_FZOG01000002.1"/>
</dbReference>
<comment type="subcellular location">
    <subcellularLocation>
        <location evidence="1">Cell inner membrane</location>
        <topology evidence="1">Single-pass membrane protein</topology>
    </subcellularLocation>
</comment>
<dbReference type="InterPro" id="IPR022346">
    <property type="entry name" value="T2SS_GspH"/>
</dbReference>
<keyword evidence="14" id="KW-1185">Reference proteome</keyword>
<evidence type="ECO:0000256" key="9">
    <source>
        <dbReference type="ARBA" id="ARBA00025772"/>
    </source>
</evidence>
<organism evidence="13 14">
    <name type="scientific">Pseudomonas segetis</name>
    <dbReference type="NCBI Taxonomy" id="298908"/>
    <lineage>
        <taxon>Bacteria</taxon>
        <taxon>Pseudomonadati</taxon>
        <taxon>Pseudomonadota</taxon>
        <taxon>Gammaproteobacteria</taxon>
        <taxon>Pseudomonadales</taxon>
        <taxon>Pseudomonadaceae</taxon>
        <taxon>Pseudomonas</taxon>
    </lineage>
</organism>
<evidence type="ECO:0000256" key="8">
    <source>
        <dbReference type="ARBA" id="ARBA00023136"/>
    </source>
</evidence>
<evidence type="ECO:0000256" key="2">
    <source>
        <dbReference type="ARBA" id="ARBA00021549"/>
    </source>
</evidence>
<dbReference type="InterPro" id="IPR045584">
    <property type="entry name" value="Pilin-like"/>
</dbReference>
<keyword evidence="8 11" id="KW-0472">Membrane</keyword>
<dbReference type="EMBL" id="FZOG01000002">
    <property type="protein sequence ID" value="SNS26936.1"/>
    <property type="molecule type" value="Genomic_DNA"/>
</dbReference>
<evidence type="ECO:0000256" key="11">
    <source>
        <dbReference type="SAM" id="Phobius"/>
    </source>
</evidence>
<name>A0A239D342_9PSED</name>
<proteinExistence type="inferred from homology"/>
<evidence type="ECO:0000256" key="6">
    <source>
        <dbReference type="ARBA" id="ARBA00022692"/>
    </source>
</evidence>
<dbReference type="Gene3D" id="3.55.40.10">
    <property type="entry name" value="minor pseudopilin epsh domain"/>
    <property type="match status" value="1"/>
</dbReference>
<dbReference type="PROSITE" id="PS00409">
    <property type="entry name" value="PROKAR_NTER_METHYL"/>
    <property type="match status" value="1"/>
</dbReference>
<dbReference type="NCBIfam" id="TIGR02532">
    <property type="entry name" value="IV_pilin_GFxxxE"/>
    <property type="match status" value="1"/>
</dbReference>
<dbReference type="Pfam" id="PF07963">
    <property type="entry name" value="N_methyl"/>
    <property type="match status" value="1"/>
</dbReference>